<dbReference type="PANTHER" id="PTHR46494:SF1">
    <property type="entry name" value="CORA FAMILY METAL ION TRANSPORTER (EUROFUNG)"/>
    <property type="match status" value="1"/>
</dbReference>
<evidence type="ECO:0000256" key="4">
    <source>
        <dbReference type="ARBA" id="ARBA00022475"/>
    </source>
</evidence>
<dbReference type="SUPFAM" id="SSF143865">
    <property type="entry name" value="CorA soluble domain-like"/>
    <property type="match status" value="1"/>
</dbReference>
<dbReference type="GO" id="GO:0000287">
    <property type="term" value="F:magnesium ion binding"/>
    <property type="evidence" value="ECO:0007669"/>
    <property type="project" value="TreeGrafter"/>
</dbReference>
<dbReference type="AlphaFoldDB" id="A0A1G2LB94"/>
<dbReference type="GO" id="GO:0015095">
    <property type="term" value="F:magnesium ion transmembrane transporter activity"/>
    <property type="evidence" value="ECO:0007669"/>
    <property type="project" value="TreeGrafter"/>
</dbReference>
<comment type="similarity">
    <text evidence="2">Belongs to the CorA metal ion transporter (MIT) (TC 1.A.35) family.</text>
</comment>
<feature type="transmembrane region" description="Helical" evidence="8">
    <location>
        <begin position="290"/>
        <end position="308"/>
    </location>
</feature>
<evidence type="ECO:0000256" key="5">
    <source>
        <dbReference type="ARBA" id="ARBA00022692"/>
    </source>
</evidence>
<keyword evidence="3" id="KW-0813">Transport</keyword>
<dbReference type="Pfam" id="PF01544">
    <property type="entry name" value="CorA"/>
    <property type="match status" value="1"/>
</dbReference>
<comment type="caution">
    <text evidence="9">The sequence shown here is derived from an EMBL/GenBank/DDBJ whole genome shotgun (WGS) entry which is preliminary data.</text>
</comment>
<evidence type="ECO:0000256" key="6">
    <source>
        <dbReference type="ARBA" id="ARBA00022989"/>
    </source>
</evidence>
<evidence type="ECO:0000256" key="1">
    <source>
        <dbReference type="ARBA" id="ARBA00004651"/>
    </source>
</evidence>
<dbReference type="Gene3D" id="1.20.58.340">
    <property type="entry name" value="Magnesium transport protein CorA, transmembrane region"/>
    <property type="match status" value="2"/>
</dbReference>
<evidence type="ECO:0000256" key="2">
    <source>
        <dbReference type="ARBA" id="ARBA00009765"/>
    </source>
</evidence>
<gene>
    <name evidence="9" type="ORF">A3B37_00540</name>
</gene>
<name>A0A1G2LB94_9BACT</name>
<dbReference type="STRING" id="1802280.A3B37_00540"/>
<feature type="transmembrane region" description="Helical" evidence="8">
    <location>
        <begin position="256"/>
        <end position="275"/>
    </location>
</feature>
<organism evidence="9 10">
    <name type="scientific">Candidatus Sungbacteria bacterium RIFCSPLOWO2_01_FULL_59_16</name>
    <dbReference type="NCBI Taxonomy" id="1802280"/>
    <lineage>
        <taxon>Bacteria</taxon>
        <taxon>Candidatus Sungiibacteriota</taxon>
    </lineage>
</organism>
<dbReference type="GO" id="GO:0050897">
    <property type="term" value="F:cobalt ion binding"/>
    <property type="evidence" value="ECO:0007669"/>
    <property type="project" value="TreeGrafter"/>
</dbReference>
<dbReference type="InterPro" id="IPR045861">
    <property type="entry name" value="CorA_cytoplasmic_dom"/>
</dbReference>
<reference evidence="9 10" key="1">
    <citation type="journal article" date="2016" name="Nat. Commun.">
        <title>Thousands of microbial genomes shed light on interconnected biogeochemical processes in an aquifer system.</title>
        <authorList>
            <person name="Anantharaman K."/>
            <person name="Brown C.T."/>
            <person name="Hug L.A."/>
            <person name="Sharon I."/>
            <person name="Castelle C.J."/>
            <person name="Probst A.J."/>
            <person name="Thomas B.C."/>
            <person name="Singh A."/>
            <person name="Wilkins M.J."/>
            <person name="Karaoz U."/>
            <person name="Brodie E.L."/>
            <person name="Williams K.H."/>
            <person name="Hubbard S.S."/>
            <person name="Banfield J.F."/>
        </authorList>
    </citation>
    <scope>NUCLEOTIDE SEQUENCE [LARGE SCALE GENOMIC DNA]</scope>
</reference>
<dbReference type="Proteomes" id="UP000176705">
    <property type="component" value="Unassembled WGS sequence"/>
</dbReference>
<keyword evidence="4" id="KW-1003">Cell membrane</keyword>
<dbReference type="Gene3D" id="3.30.460.20">
    <property type="entry name" value="CorA soluble domain-like"/>
    <property type="match status" value="1"/>
</dbReference>
<sequence length="314" mass="36816">MMEAYPTPLADMQTLKTKTLVWHHLQKPSRADLKWLEHHFRFHGIVLDELTHPTARPRVDNFDGYLYMVLHFPIFDERERKTHPREVDFILTKKELITVAYEPIPPLEDFFKKCSVEKSCEDLYASRTPAHLLYHIVKELYAFALRELDHIQENINRIEEEIFSGREREVVEELSIVRRDIIDFRRAIKPQLMTLESLAEQGAEMFGPALKPFFTSLAGEFTKVWDLLENNKEALDALYDNNATLLGIKQNDTMRIFTIMAFTTFPLMLFTALFSMDTVHTPIIGRQNDFWIIVGIMVAATAAMFAFFKRKKWL</sequence>
<evidence type="ECO:0000313" key="9">
    <source>
        <dbReference type="EMBL" id="OHA08824.1"/>
    </source>
</evidence>
<dbReference type="InterPro" id="IPR045863">
    <property type="entry name" value="CorA_TM1_TM2"/>
</dbReference>
<protein>
    <recommendedName>
        <fullName evidence="11">Magnesium transport protein CorA</fullName>
    </recommendedName>
</protein>
<evidence type="ECO:0000256" key="8">
    <source>
        <dbReference type="SAM" id="Phobius"/>
    </source>
</evidence>
<proteinExistence type="inferred from homology"/>
<dbReference type="GO" id="GO:0005886">
    <property type="term" value="C:plasma membrane"/>
    <property type="evidence" value="ECO:0007669"/>
    <property type="project" value="UniProtKB-SubCell"/>
</dbReference>
<keyword evidence="5 8" id="KW-0812">Transmembrane</keyword>
<keyword evidence="6 8" id="KW-1133">Transmembrane helix</keyword>
<dbReference type="PANTHER" id="PTHR46494">
    <property type="entry name" value="CORA FAMILY METAL ION TRANSPORTER (EUROFUNG)"/>
    <property type="match status" value="1"/>
</dbReference>
<dbReference type="GO" id="GO:0015087">
    <property type="term" value="F:cobalt ion transmembrane transporter activity"/>
    <property type="evidence" value="ECO:0007669"/>
    <property type="project" value="TreeGrafter"/>
</dbReference>
<dbReference type="EMBL" id="MHQS01000010">
    <property type="protein sequence ID" value="OHA08824.1"/>
    <property type="molecule type" value="Genomic_DNA"/>
</dbReference>
<comment type="subcellular location">
    <subcellularLocation>
        <location evidence="1">Cell membrane</location>
        <topology evidence="1">Multi-pass membrane protein</topology>
    </subcellularLocation>
</comment>
<evidence type="ECO:0000256" key="3">
    <source>
        <dbReference type="ARBA" id="ARBA00022448"/>
    </source>
</evidence>
<evidence type="ECO:0000256" key="7">
    <source>
        <dbReference type="ARBA" id="ARBA00023136"/>
    </source>
</evidence>
<evidence type="ECO:0000313" key="10">
    <source>
        <dbReference type="Proteomes" id="UP000176705"/>
    </source>
</evidence>
<keyword evidence="7 8" id="KW-0472">Membrane</keyword>
<accession>A0A1G2LB94</accession>
<dbReference type="InterPro" id="IPR002523">
    <property type="entry name" value="MgTranspt_CorA/ZnTranspt_ZntB"/>
</dbReference>
<evidence type="ECO:0008006" key="11">
    <source>
        <dbReference type="Google" id="ProtNLM"/>
    </source>
</evidence>
<dbReference type="SUPFAM" id="SSF144083">
    <property type="entry name" value="Magnesium transport protein CorA, transmembrane region"/>
    <property type="match status" value="1"/>
</dbReference>